<accession>A0A1D2LXT4</accession>
<dbReference type="AlphaFoldDB" id="A0A1D2LXT4"/>
<sequence>MNKRGIIDRFEGEWAVLEFETGMEDILKTTLPKNINVGDVLVFGDTTITIDTDARKQREAEIDRLADELFEDE</sequence>
<name>A0A1D2LXT4_BROTH</name>
<dbReference type="InterPro" id="IPR021377">
    <property type="entry name" value="DUF3006"/>
</dbReference>
<dbReference type="EMBL" id="OUNC01000078">
    <property type="protein sequence ID" value="SPP30676.1"/>
    <property type="molecule type" value="Genomic_DNA"/>
</dbReference>
<evidence type="ECO:0000313" key="4">
    <source>
        <dbReference type="Proteomes" id="UP000270190"/>
    </source>
</evidence>
<organism evidence="1 3">
    <name type="scientific">Brochothrix thermosphacta</name>
    <name type="common">Microbacterium thermosphactum</name>
    <dbReference type="NCBI Taxonomy" id="2756"/>
    <lineage>
        <taxon>Bacteria</taxon>
        <taxon>Bacillati</taxon>
        <taxon>Bacillota</taxon>
        <taxon>Bacilli</taxon>
        <taxon>Bacillales</taxon>
        <taxon>Listeriaceae</taxon>
        <taxon>Brochothrix</taxon>
    </lineage>
</organism>
<dbReference type="RefSeq" id="WP_029092459.1">
    <property type="nucleotide sequence ID" value="NZ_CBCPHX010000001.1"/>
</dbReference>
<gene>
    <name evidence="2" type="ORF">BTBSAS_80016</name>
    <name evidence="1" type="ORF">CNY62_11600</name>
</gene>
<dbReference type="Proteomes" id="UP000270190">
    <property type="component" value="Unassembled WGS sequence"/>
</dbReference>
<keyword evidence="3" id="KW-1185">Reference proteome</keyword>
<dbReference type="Pfam" id="PF11213">
    <property type="entry name" value="DUF3006"/>
    <property type="match status" value="1"/>
</dbReference>
<dbReference type="KEGG" id="bths:CNY62_11600"/>
<evidence type="ECO:0000313" key="3">
    <source>
        <dbReference type="Proteomes" id="UP000243591"/>
    </source>
</evidence>
<proteinExistence type="predicted"/>
<dbReference type="GeneID" id="66536284"/>
<protein>
    <submittedName>
        <fullName evidence="1">DUF3006 domain-containing protein</fullName>
    </submittedName>
</protein>
<dbReference type="Proteomes" id="UP000243591">
    <property type="component" value="Chromosome"/>
</dbReference>
<reference evidence="2" key="2">
    <citation type="submission" date="2018-04" db="EMBL/GenBank/DDBJ databases">
        <authorList>
            <person name="Go L.Y."/>
            <person name="Mitchell J.A."/>
        </authorList>
    </citation>
    <scope>NUCLEOTIDE SEQUENCE</scope>
    <source>
        <strain evidence="2">BSAS1 3</strain>
    </source>
</reference>
<evidence type="ECO:0000313" key="1">
    <source>
        <dbReference type="EMBL" id="ATF26951.1"/>
    </source>
</evidence>
<dbReference type="OrthoDB" id="164847at2"/>
<reference evidence="1 3" key="1">
    <citation type="submission" date="2017-09" db="EMBL/GenBank/DDBJ databases">
        <title>Complete Genome Sequences of Two Strains of the Meat Spoilage Bacterium Brochothrix thermosphacta Isolated from Ground Chicken.</title>
        <authorList>
            <person name="Paoli G.C."/>
            <person name="Wijey C."/>
            <person name="Chen C.-Y."/>
            <person name="Nguyen L."/>
            <person name="Yan X."/>
            <person name="Irwin P.L."/>
        </authorList>
    </citation>
    <scope>NUCLEOTIDE SEQUENCE [LARGE SCALE GENOMIC DNA]</scope>
    <source>
        <strain evidence="1 3">BI</strain>
    </source>
</reference>
<reference evidence="4" key="3">
    <citation type="submission" date="2018-04" db="EMBL/GenBank/DDBJ databases">
        <authorList>
            <person name="Illikoud N."/>
        </authorList>
    </citation>
    <scope>NUCLEOTIDE SEQUENCE [LARGE SCALE GENOMIC DNA]</scope>
</reference>
<dbReference type="STRING" id="2756.BFR44_04485"/>
<dbReference type="EMBL" id="CP023483">
    <property type="protein sequence ID" value="ATF26951.1"/>
    <property type="molecule type" value="Genomic_DNA"/>
</dbReference>
<evidence type="ECO:0000313" key="2">
    <source>
        <dbReference type="EMBL" id="SPP30676.1"/>
    </source>
</evidence>